<evidence type="ECO:0000313" key="3">
    <source>
        <dbReference type="EMBL" id="KAF7763833.1"/>
    </source>
</evidence>
<organism evidence="3 4">
    <name type="scientific">Agaricus bisporus var. burnettii</name>
    <dbReference type="NCBI Taxonomy" id="192524"/>
    <lineage>
        <taxon>Eukaryota</taxon>
        <taxon>Fungi</taxon>
        <taxon>Dikarya</taxon>
        <taxon>Basidiomycota</taxon>
        <taxon>Agaricomycotina</taxon>
        <taxon>Agaricomycetes</taxon>
        <taxon>Agaricomycetidae</taxon>
        <taxon>Agaricales</taxon>
        <taxon>Agaricineae</taxon>
        <taxon>Agaricaceae</taxon>
        <taxon>Agaricus</taxon>
    </lineage>
</organism>
<dbReference type="InterPro" id="IPR002575">
    <property type="entry name" value="Aminoglycoside_PTrfase"/>
</dbReference>
<dbReference type="InterPro" id="IPR011009">
    <property type="entry name" value="Kinase-like_dom_sf"/>
</dbReference>
<reference evidence="3 4" key="1">
    <citation type="journal article" name="Sci. Rep.">
        <title>Telomere-to-telomere assembled and centromere annotated genomes of the two main subspecies of the button mushroom Agaricus bisporus reveal especially polymorphic chromosome ends.</title>
        <authorList>
            <person name="Sonnenberg A.S.M."/>
            <person name="Sedaghat-Telgerd N."/>
            <person name="Lavrijssen B."/>
            <person name="Ohm R.A."/>
            <person name="Hendrickx P.M."/>
            <person name="Scholtmeijer K."/>
            <person name="Baars J.J.P."/>
            <person name="van Peer A."/>
        </authorList>
    </citation>
    <scope>NUCLEOTIDE SEQUENCE [LARGE SCALE GENOMIC DNA]</scope>
    <source>
        <strain evidence="3 4">H119_p4</strain>
    </source>
</reference>
<dbReference type="AlphaFoldDB" id="A0A8H7C5Q1"/>
<keyword evidence="1" id="KW-1133">Transmembrane helix</keyword>
<evidence type="ECO:0000259" key="2">
    <source>
        <dbReference type="Pfam" id="PF01636"/>
    </source>
</evidence>
<dbReference type="SUPFAM" id="SSF56112">
    <property type="entry name" value="Protein kinase-like (PK-like)"/>
    <property type="match status" value="1"/>
</dbReference>
<dbReference type="PANTHER" id="PTHR21310">
    <property type="entry name" value="AMINOGLYCOSIDE PHOSPHOTRANSFERASE-RELATED-RELATED"/>
    <property type="match status" value="1"/>
</dbReference>
<comment type="caution">
    <text evidence="3">The sequence shown here is derived from an EMBL/GenBank/DDBJ whole genome shotgun (WGS) entry which is preliminary data.</text>
</comment>
<keyword evidence="1" id="KW-0472">Membrane</keyword>
<dbReference type="PANTHER" id="PTHR21310:SF58">
    <property type="entry name" value="AMINOGLYCOSIDE PHOSPHOTRANSFERASE DOMAIN-CONTAINING PROTEIN"/>
    <property type="match status" value="1"/>
</dbReference>
<dbReference type="Proteomes" id="UP000629468">
    <property type="component" value="Unassembled WGS sequence"/>
</dbReference>
<feature type="transmembrane region" description="Helical" evidence="1">
    <location>
        <begin position="272"/>
        <end position="293"/>
    </location>
</feature>
<feature type="domain" description="Aminoglycoside phosphotransferase" evidence="2">
    <location>
        <begin position="42"/>
        <end position="248"/>
    </location>
</feature>
<accession>A0A8H7C5Q1</accession>
<gene>
    <name evidence="3" type="ORF">Agabi119p4_8370</name>
</gene>
<dbReference type="Gene3D" id="3.90.1200.10">
    <property type="match status" value="1"/>
</dbReference>
<sequence length="295" mass="33729">MHVKNSSNLPSLWLPKSYADLNALRDDPSSRVVCTQPGVIVKYRGEFAEEVLALRFARSVLPNLVPKILHHPQPPRGRHSTTHRVWYICMEKCPGVPLEAVIDDMSVDELDHIAEQLKTVLSTMSKLTSKSLGSVTGGPYRNFFYPSHLSPKYPFSSVGEFIDSYRQILLLFCTESFTESLLSQLPRNDTVQFTHGDLLPKNILVNGSEITAIVDWATAGFYPAYWEYCRMYDPHFSSKGWDYVLDRIFHIPRRLTEIYAVKELLGVQERFFYVRILHLLTLCGILTVMLVSLET</sequence>
<name>A0A8H7C5Q1_AGABI</name>
<dbReference type="EMBL" id="JABXXO010000011">
    <property type="protein sequence ID" value="KAF7763833.1"/>
    <property type="molecule type" value="Genomic_DNA"/>
</dbReference>
<proteinExistence type="predicted"/>
<keyword evidence="1" id="KW-0812">Transmembrane</keyword>
<protein>
    <recommendedName>
        <fullName evidence="2">Aminoglycoside phosphotransferase domain-containing protein</fullName>
    </recommendedName>
</protein>
<evidence type="ECO:0000313" key="4">
    <source>
        <dbReference type="Proteomes" id="UP000629468"/>
    </source>
</evidence>
<dbReference type="Pfam" id="PF01636">
    <property type="entry name" value="APH"/>
    <property type="match status" value="1"/>
</dbReference>
<dbReference type="InterPro" id="IPR051678">
    <property type="entry name" value="AGP_Transferase"/>
</dbReference>
<evidence type="ECO:0000256" key="1">
    <source>
        <dbReference type="SAM" id="Phobius"/>
    </source>
</evidence>